<evidence type="ECO:0000313" key="14">
    <source>
        <dbReference type="Proteomes" id="UP000038040"/>
    </source>
</evidence>
<keyword evidence="4" id="KW-0964">Secreted</keyword>
<comment type="subcellular location">
    <subcellularLocation>
        <location evidence="1">Secreted</location>
    </subcellularLocation>
</comment>
<comment type="catalytic activity">
    <reaction evidence="6">
        <text>3-phenylpyruvate = enol-phenylpyruvate</text>
        <dbReference type="Rhea" id="RHEA:17097"/>
        <dbReference type="ChEBI" id="CHEBI:16815"/>
        <dbReference type="ChEBI" id="CHEBI:18005"/>
        <dbReference type="EC" id="5.3.2.1"/>
    </reaction>
</comment>
<organism evidence="14 16">
    <name type="scientific">Dracunculus medinensis</name>
    <name type="common">Guinea worm</name>
    <dbReference type="NCBI Taxonomy" id="318479"/>
    <lineage>
        <taxon>Eukaryota</taxon>
        <taxon>Metazoa</taxon>
        <taxon>Ecdysozoa</taxon>
        <taxon>Nematoda</taxon>
        <taxon>Chromadorea</taxon>
        <taxon>Rhabditida</taxon>
        <taxon>Spirurina</taxon>
        <taxon>Dracunculoidea</taxon>
        <taxon>Dracunculidae</taxon>
        <taxon>Dracunculus</taxon>
    </lineage>
</organism>
<evidence type="ECO:0000256" key="8">
    <source>
        <dbReference type="ARBA" id="ARBA00038932"/>
    </source>
</evidence>
<dbReference type="WBParaSite" id="DME_0000393501-mRNA-1">
    <property type="protein sequence ID" value="DME_0000393501-mRNA-1"/>
    <property type="gene ID" value="DME_0000393501"/>
</dbReference>
<evidence type="ECO:0000256" key="3">
    <source>
        <dbReference type="ARBA" id="ARBA00022514"/>
    </source>
</evidence>
<sequence length="120" mass="13496">MPIVTIATNLPENHFMEDFNVQFTRALSEIIGKPVDRISVQLTTNARLTHAGTNQPTCTIVIKAIKAFDRDRNVKYSSSIAKFMQDTVGILPEKCLIHFMNVDLDDISVNGTTMRILMNQ</sequence>
<dbReference type="GO" id="GO:0005125">
    <property type="term" value="F:cytokine activity"/>
    <property type="evidence" value="ECO:0007669"/>
    <property type="project" value="UniProtKB-KW"/>
</dbReference>
<dbReference type="OrthoDB" id="255819at2759"/>
<dbReference type="GO" id="GO:0004167">
    <property type="term" value="F:dopachrome isomerase activity"/>
    <property type="evidence" value="ECO:0007669"/>
    <property type="project" value="UniProtKB-EC"/>
</dbReference>
<evidence type="ECO:0000256" key="12">
    <source>
        <dbReference type="ARBA" id="ARBA00042730"/>
    </source>
</evidence>
<proteinExistence type="inferred from homology"/>
<evidence type="ECO:0000256" key="10">
    <source>
        <dbReference type="ARBA" id="ARBA00041631"/>
    </source>
</evidence>
<dbReference type="STRING" id="318479.A0A0N4U9Z0"/>
<protein>
    <recommendedName>
        <fullName evidence="12">L-dopachrome isomerase</fullName>
        <ecNumber evidence="9">5.3.2.1</ecNumber>
        <ecNumber evidence="8">5.3.3.12</ecNumber>
    </recommendedName>
    <alternativeName>
        <fullName evidence="10">L-dopachrome tautomerase</fullName>
    </alternativeName>
    <alternativeName>
        <fullName evidence="11">Phenylpyruvate tautomerase</fullName>
    </alternativeName>
</protein>
<dbReference type="PANTHER" id="PTHR11954:SF6">
    <property type="entry name" value="MACROPHAGE MIGRATION INHIBITORY FACTOR"/>
    <property type="match status" value="1"/>
</dbReference>
<evidence type="ECO:0000256" key="9">
    <source>
        <dbReference type="ARBA" id="ARBA00039086"/>
    </source>
</evidence>
<reference evidence="13 15" key="2">
    <citation type="submission" date="2018-11" db="EMBL/GenBank/DDBJ databases">
        <authorList>
            <consortium name="Pathogen Informatics"/>
        </authorList>
    </citation>
    <scope>NUCLEOTIDE SEQUENCE [LARGE SCALE GENOMIC DNA]</scope>
</reference>
<dbReference type="AlphaFoldDB" id="A0A0N4U9Z0"/>
<evidence type="ECO:0000256" key="6">
    <source>
        <dbReference type="ARBA" id="ARBA00036735"/>
    </source>
</evidence>
<dbReference type="Proteomes" id="UP000274756">
    <property type="component" value="Unassembled WGS sequence"/>
</dbReference>
<comment type="similarity">
    <text evidence="2">Belongs to the MIF family.</text>
</comment>
<gene>
    <name evidence="13" type="ORF">DME_LOCUS7940</name>
</gene>
<evidence type="ECO:0000313" key="16">
    <source>
        <dbReference type="WBParaSite" id="DME_0000393501-mRNA-1"/>
    </source>
</evidence>
<dbReference type="GO" id="GO:0005615">
    <property type="term" value="C:extracellular space"/>
    <property type="evidence" value="ECO:0007669"/>
    <property type="project" value="UniProtKB-KW"/>
</dbReference>
<evidence type="ECO:0000256" key="2">
    <source>
        <dbReference type="ARBA" id="ARBA00005851"/>
    </source>
</evidence>
<dbReference type="EMBL" id="UYYG01001164">
    <property type="protein sequence ID" value="VDN57967.1"/>
    <property type="molecule type" value="Genomic_DNA"/>
</dbReference>
<accession>A0A0N4U9Z0</accession>
<dbReference type="InterPro" id="IPR014347">
    <property type="entry name" value="Tautomerase/MIF_sf"/>
</dbReference>
<evidence type="ECO:0000256" key="1">
    <source>
        <dbReference type="ARBA" id="ARBA00004613"/>
    </source>
</evidence>
<evidence type="ECO:0000256" key="4">
    <source>
        <dbReference type="ARBA" id="ARBA00022525"/>
    </source>
</evidence>
<dbReference type="Pfam" id="PF01187">
    <property type="entry name" value="MIF"/>
    <property type="match status" value="1"/>
</dbReference>
<dbReference type="PANTHER" id="PTHR11954">
    <property type="entry name" value="D-DOPACHROME DECARBOXYLASE"/>
    <property type="match status" value="1"/>
</dbReference>
<evidence type="ECO:0000256" key="11">
    <source>
        <dbReference type="ARBA" id="ARBA00041912"/>
    </source>
</evidence>
<evidence type="ECO:0000313" key="15">
    <source>
        <dbReference type="Proteomes" id="UP000274756"/>
    </source>
</evidence>
<keyword evidence="3" id="KW-0202">Cytokine</keyword>
<evidence type="ECO:0000256" key="7">
    <source>
        <dbReference type="ARBA" id="ARBA00036823"/>
    </source>
</evidence>
<dbReference type="GO" id="GO:0050178">
    <property type="term" value="F:phenylpyruvate tautomerase activity"/>
    <property type="evidence" value="ECO:0007669"/>
    <property type="project" value="UniProtKB-EC"/>
</dbReference>
<reference evidence="16" key="1">
    <citation type="submission" date="2017-02" db="UniProtKB">
        <authorList>
            <consortium name="WormBaseParasite"/>
        </authorList>
    </citation>
    <scope>IDENTIFICATION</scope>
</reference>
<keyword evidence="15" id="KW-1185">Reference proteome</keyword>
<dbReference type="SUPFAM" id="SSF55331">
    <property type="entry name" value="Tautomerase/MIF"/>
    <property type="match status" value="1"/>
</dbReference>
<evidence type="ECO:0000313" key="13">
    <source>
        <dbReference type="EMBL" id="VDN57967.1"/>
    </source>
</evidence>
<dbReference type="EC" id="5.3.3.12" evidence="8"/>
<name>A0A0N4U9Z0_DRAME</name>
<keyword evidence="5" id="KW-0413">Isomerase</keyword>
<dbReference type="InterPro" id="IPR001398">
    <property type="entry name" value="Macrophage_inhib_fac"/>
</dbReference>
<evidence type="ECO:0000256" key="5">
    <source>
        <dbReference type="ARBA" id="ARBA00023235"/>
    </source>
</evidence>
<dbReference type="Gene3D" id="3.30.429.10">
    <property type="entry name" value="Macrophage Migration Inhibitory Factor"/>
    <property type="match status" value="1"/>
</dbReference>
<comment type="catalytic activity">
    <reaction evidence="7">
        <text>L-dopachrome = 5,6-dihydroxyindole-2-carboxylate</text>
        <dbReference type="Rhea" id="RHEA:13041"/>
        <dbReference type="ChEBI" id="CHEBI:16875"/>
        <dbReference type="ChEBI" id="CHEBI:57509"/>
        <dbReference type="EC" id="5.3.3.12"/>
    </reaction>
</comment>
<dbReference type="Proteomes" id="UP000038040">
    <property type="component" value="Unplaced"/>
</dbReference>
<dbReference type="EC" id="5.3.2.1" evidence="9"/>